<dbReference type="GO" id="GO:0004325">
    <property type="term" value="F:ferrochelatase activity"/>
    <property type="evidence" value="ECO:0007669"/>
    <property type="project" value="InterPro"/>
</dbReference>
<protein>
    <recommendedName>
        <fullName evidence="2">precorrin-2 dehydrogenase</fullName>
        <ecNumber evidence="2">1.3.1.76</ecNumber>
    </recommendedName>
</protein>
<dbReference type="Gene3D" id="3.40.50.720">
    <property type="entry name" value="NAD(P)-binding Rossmann-like Domain"/>
    <property type="match status" value="1"/>
</dbReference>
<dbReference type="SUPFAM" id="SSF75615">
    <property type="entry name" value="Siroheme synthase middle domains-like"/>
    <property type="match status" value="1"/>
</dbReference>
<evidence type="ECO:0000256" key="1">
    <source>
        <dbReference type="ARBA" id="ARBA00005010"/>
    </source>
</evidence>
<dbReference type="Pfam" id="PF13241">
    <property type="entry name" value="NAD_binding_7"/>
    <property type="match status" value="1"/>
</dbReference>
<comment type="caution">
    <text evidence="7">The sequence shown here is derived from an EMBL/GenBank/DDBJ whole genome shotgun (WGS) entry which is preliminary data.</text>
</comment>
<evidence type="ECO:0000256" key="3">
    <source>
        <dbReference type="ARBA" id="ARBA00023002"/>
    </source>
</evidence>
<dbReference type="EMBL" id="JAARRG010000001">
    <property type="protein sequence ID" value="MBC1485184.1"/>
    <property type="molecule type" value="Genomic_DNA"/>
</dbReference>
<keyword evidence="3" id="KW-0560">Oxidoreductase</keyword>
<dbReference type="RefSeq" id="WP_185383292.1">
    <property type="nucleotide sequence ID" value="NZ_JAARRG010000001.1"/>
</dbReference>
<evidence type="ECO:0000256" key="5">
    <source>
        <dbReference type="ARBA" id="ARBA00023244"/>
    </source>
</evidence>
<dbReference type="PANTHER" id="PTHR35330:SF1">
    <property type="entry name" value="SIROHEME BIOSYNTHESIS PROTEIN MET8"/>
    <property type="match status" value="1"/>
</dbReference>
<comment type="pathway">
    <text evidence="1">Porphyrin-containing compound metabolism; siroheme biosynthesis; sirohydrochlorin from precorrin-2: step 1/1.</text>
</comment>
<evidence type="ECO:0000256" key="4">
    <source>
        <dbReference type="ARBA" id="ARBA00023027"/>
    </source>
</evidence>
<sequence length="159" mass="17358">MKYPVMLDIRGKKVVIIGGGKVALRKAKGLIAAAADVLVIGSNVLPEIKALNVQFLEEVYRKEHLSGAFMVFICTDNREVNQAVLQDVSSEQLVNDTTNQSNSDFFNMATVAKNELVVGISTGGRNPGYAKKVKQEVAELVEKLATEEIGNRVKKELKP</sequence>
<name>A0A7X0X062_LISSE</name>
<evidence type="ECO:0000313" key="7">
    <source>
        <dbReference type="EMBL" id="MBC1485184.1"/>
    </source>
</evidence>
<dbReference type="InterPro" id="IPR006367">
    <property type="entry name" value="Sirohaem_synthase_N"/>
</dbReference>
<comment type="catalytic activity">
    <reaction evidence="6">
        <text>precorrin-2 + NAD(+) = sirohydrochlorin + NADH + 2 H(+)</text>
        <dbReference type="Rhea" id="RHEA:15613"/>
        <dbReference type="ChEBI" id="CHEBI:15378"/>
        <dbReference type="ChEBI" id="CHEBI:57540"/>
        <dbReference type="ChEBI" id="CHEBI:57945"/>
        <dbReference type="ChEBI" id="CHEBI:58351"/>
        <dbReference type="ChEBI" id="CHEBI:58827"/>
        <dbReference type="EC" id="1.3.1.76"/>
    </reaction>
</comment>
<dbReference type="AlphaFoldDB" id="A0A7X0X062"/>
<keyword evidence="4" id="KW-0520">NAD</keyword>
<evidence type="ECO:0000256" key="6">
    <source>
        <dbReference type="ARBA" id="ARBA00047561"/>
    </source>
</evidence>
<accession>A0A7X0X062</accession>
<dbReference type="SUPFAM" id="SSF51735">
    <property type="entry name" value="NAD(P)-binding Rossmann-fold domains"/>
    <property type="match status" value="1"/>
</dbReference>
<dbReference type="GO" id="GO:0043115">
    <property type="term" value="F:precorrin-2 dehydrogenase activity"/>
    <property type="evidence" value="ECO:0007669"/>
    <property type="project" value="UniProtKB-EC"/>
</dbReference>
<reference evidence="7 8" key="1">
    <citation type="submission" date="2020-03" db="EMBL/GenBank/DDBJ databases">
        <title>Soil Listeria distribution.</title>
        <authorList>
            <person name="Liao J."/>
            <person name="Wiedmann M."/>
        </authorList>
    </citation>
    <scope>NUCLEOTIDE SEQUENCE [LARGE SCALE GENOMIC DNA]</scope>
    <source>
        <strain evidence="7 8">FSL L7-1560</strain>
    </source>
</reference>
<evidence type="ECO:0000256" key="2">
    <source>
        <dbReference type="ARBA" id="ARBA00012400"/>
    </source>
</evidence>
<dbReference type="PANTHER" id="PTHR35330">
    <property type="entry name" value="SIROHEME BIOSYNTHESIS PROTEIN MET8"/>
    <property type="match status" value="1"/>
</dbReference>
<dbReference type="GO" id="GO:0019354">
    <property type="term" value="P:siroheme biosynthetic process"/>
    <property type="evidence" value="ECO:0007669"/>
    <property type="project" value="UniProtKB-UniPathway"/>
</dbReference>
<proteinExistence type="predicted"/>
<evidence type="ECO:0000313" key="8">
    <source>
        <dbReference type="Proteomes" id="UP000523362"/>
    </source>
</evidence>
<dbReference type="UniPathway" id="UPA00262">
    <property type="reaction ID" value="UER00222"/>
</dbReference>
<organism evidence="7 8">
    <name type="scientific">Listeria seeligeri</name>
    <dbReference type="NCBI Taxonomy" id="1640"/>
    <lineage>
        <taxon>Bacteria</taxon>
        <taxon>Bacillati</taxon>
        <taxon>Bacillota</taxon>
        <taxon>Bacilli</taxon>
        <taxon>Bacillales</taxon>
        <taxon>Listeriaceae</taxon>
        <taxon>Listeria</taxon>
    </lineage>
</organism>
<dbReference type="NCBIfam" id="TIGR01470">
    <property type="entry name" value="cysG_Nterm"/>
    <property type="match status" value="1"/>
</dbReference>
<dbReference type="EC" id="1.3.1.76" evidence="2"/>
<dbReference type="Proteomes" id="UP000523362">
    <property type="component" value="Unassembled WGS sequence"/>
</dbReference>
<gene>
    <name evidence="7" type="ORF">HB897_02925</name>
</gene>
<keyword evidence="5" id="KW-0627">Porphyrin biosynthesis</keyword>
<dbReference type="InterPro" id="IPR028161">
    <property type="entry name" value="Met8-like"/>
</dbReference>
<dbReference type="InterPro" id="IPR036291">
    <property type="entry name" value="NAD(P)-bd_dom_sf"/>
</dbReference>